<evidence type="ECO:0000313" key="1">
    <source>
        <dbReference type="EMBL" id="KKK74054.1"/>
    </source>
</evidence>
<reference evidence="1" key="1">
    <citation type="journal article" date="2015" name="Nature">
        <title>Complex archaea that bridge the gap between prokaryotes and eukaryotes.</title>
        <authorList>
            <person name="Spang A."/>
            <person name="Saw J.H."/>
            <person name="Jorgensen S.L."/>
            <person name="Zaremba-Niedzwiedzka K."/>
            <person name="Martijn J."/>
            <person name="Lind A.E."/>
            <person name="van Eijk R."/>
            <person name="Schleper C."/>
            <person name="Guy L."/>
            <person name="Ettema T.J."/>
        </authorList>
    </citation>
    <scope>NUCLEOTIDE SEQUENCE</scope>
</reference>
<sequence>MNLHSKQLLFALLFGQFLVWLHYQGYQVKIGEVKRTKIQALKNAITGKGIIRSLHILSVLPIRADNEES</sequence>
<gene>
    <name evidence="1" type="ORF">LCGC14_2887610</name>
</gene>
<dbReference type="EMBL" id="LAZR01056501">
    <property type="protein sequence ID" value="KKK74054.1"/>
    <property type="molecule type" value="Genomic_DNA"/>
</dbReference>
<organism evidence="1">
    <name type="scientific">marine sediment metagenome</name>
    <dbReference type="NCBI Taxonomy" id="412755"/>
    <lineage>
        <taxon>unclassified sequences</taxon>
        <taxon>metagenomes</taxon>
        <taxon>ecological metagenomes</taxon>
    </lineage>
</organism>
<name>A0A0F9A666_9ZZZZ</name>
<proteinExistence type="predicted"/>
<accession>A0A0F9A666</accession>
<dbReference type="AlphaFoldDB" id="A0A0F9A666"/>
<comment type="caution">
    <text evidence="1">The sequence shown here is derived from an EMBL/GenBank/DDBJ whole genome shotgun (WGS) entry which is preliminary data.</text>
</comment>
<protein>
    <submittedName>
        <fullName evidence="1">Uncharacterized protein</fullName>
    </submittedName>
</protein>